<feature type="compositionally biased region" description="Low complexity" evidence="1">
    <location>
        <begin position="64"/>
        <end position="73"/>
    </location>
</feature>
<dbReference type="Proteomes" id="UP000799771">
    <property type="component" value="Unassembled WGS sequence"/>
</dbReference>
<dbReference type="AlphaFoldDB" id="A0A6A6A7M9"/>
<dbReference type="OrthoDB" id="4157208at2759"/>
<proteinExistence type="predicted"/>
<accession>A0A6A6A7M9</accession>
<keyword evidence="3" id="KW-1185">Reference proteome</keyword>
<feature type="compositionally biased region" description="Low complexity" evidence="1">
    <location>
        <begin position="16"/>
        <end position="51"/>
    </location>
</feature>
<dbReference type="EMBL" id="ML977512">
    <property type="protein sequence ID" value="KAF2126798.1"/>
    <property type="molecule type" value="Genomic_DNA"/>
</dbReference>
<organism evidence="2 3">
    <name type="scientific">Dothidotthia symphoricarpi CBS 119687</name>
    <dbReference type="NCBI Taxonomy" id="1392245"/>
    <lineage>
        <taxon>Eukaryota</taxon>
        <taxon>Fungi</taxon>
        <taxon>Dikarya</taxon>
        <taxon>Ascomycota</taxon>
        <taxon>Pezizomycotina</taxon>
        <taxon>Dothideomycetes</taxon>
        <taxon>Pleosporomycetidae</taxon>
        <taxon>Pleosporales</taxon>
        <taxon>Dothidotthiaceae</taxon>
        <taxon>Dothidotthia</taxon>
    </lineage>
</organism>
<protein>
    <submittedName>
        <fullName evidence="2">Uncharacterized protein</fullName>
    </submittedName>
</protein>
<feature type="compositionally biased region" description="Polar residues" evidence="1">
    <location>
        <begin position="1"/>
        <end position="10"/>
    </location>
</feature>
<evidence type="ECO:0000256" key="1">
    <source>
        <dbReference type="SAM" id="MobiDB-lite"/>
    </source>
</evidence>
<name>A0A6A6A7M9_9PLEO</name>
<feature type="compositionally biased region" description="Polar residues" evidence="1">
    <location>
        <begin position="52"/>
        <end position="63"/>
    </location>
</feature>
<evidence type="ECO:0000313" key="2">
    <source>
        <dbReference type="EMBL" id="KAF2126798.1"/>
    </source>
</evidence>
<dbReference type="GeneID" id="54411158"/>
<feature type="region of interest" description="Disordered" evidence="1">
    <location>
        <begin position="1"/>
        <end position="95"/>
    </location>
</feature>
<sequence>MSRVPNQSYASRPAFAPLQSSSSSHTSTFSSTSSLASQSPAPTAPLTSPSSGPQQQHFFGSVNQQQQPRQQLQPHRHPSFEYLPNRQGAGQTAGETTQYLDQFALLAEAAKRAQIACVMRDIEGMEL</sequence>
<dbReference type="RefSeq" id="XP_033521190.1">
    <property type="nucleotide sequence ID" value="XM_033670726.1"/>
</dbReference>
<evidence type="ECO:0000313" key="3">
    <source>
        <dbReference type="Proteomes" id="UP000799771"/>
    </source>
</evidence>
<gene>
    <name evidence="2" type="ORF">P153DRAFT_388120</name>
</gene>
<reference evidence="2" key="1">
    <citation type="journal article" date="2020" name="Stud. Mycol.">
        <title>101 Dothideomycetes genomes: a test case for predicting lifestyles and emergence of pathogens.</title>
        <authorList>
            <person name="Haridas S."/>
            <person name="Albert R."/>
            <person name="Binder M."/>
            <person name="Bloem J."/>
            <person name="Labutti K."/>
            <person name="Salamov A."/>
            <person name="Andreopoulos B."/>
            <person name="Baker S."/>
            <person name="Barry K."/>
            <person name="Bills G."/>
            <person name="Bluhm B."/>
            <person name="Cannon C."/>
            <person name="Castanera R."/>
            <person name="Culley D."/>
            <person name="Daum C."/>
            <person name="Ezra D."/>
            <person name="Gonzalez J."/>
            <person name="Henrissat B."/>
            <person name="Kuo A."/>
            <person name="Liang C."/>
            <person name="Lipzen A."/>
            <person name="Lutzoni F."/>
            <person name="Magnuson J."/>
            <person name="Mondo S."/>
            <person name="Nolan M."/>
            <person name="Ohm R."/>
            <person name="Pangilinan J."/>
            <person name="Park H.-J."/>
            <person name="Ramirez L."/>
            <person name="Alfaro M."/>
            <person name="Sun H."/>
            <person name="Tritt A."/>
            <person name="Yoshinaga Y."/>
            <person name="Zwiers L.-H."/>
            <person name="Turgeon B."/>
            <person name="Goodwin S."/>
            <person name="Spatafora J."/>
            <person name="Crous P."/>
            <person name="Grigoriev I."/>
        </authorList>
    </citation>
    <scope>NUCLEOTIDE SEQUENCE</scope>
    <source>
        <strain evidence="2">CBS 119687</strain>
    </source>
</reference>